<feature type="compositionally biased region" description="Polar residues" evidence="3">
    <location>
        <begin position="352"/>
        <end position="365"/>
    </location>
</feature>
<dbReference type="SUPFAM" id="SSF48056">
    <property type="entry name" value="Di-copper centre-containing domain"/>
    <property type="match status" value="1"/>
</dbReference>
<evidence type="ECO:0000313" key="7">
    <source>
        <dbReference type="Proteomes" id="UP000318538"/>
    </source>
</evidence>
<evidence type="ECO:0000256" key="1">
    <source>
        <dbReference type="ARBA" id="ARBA00022723"/>
    </source>
</evidence>
<dbReference type="GO" id="GO:0004503">
    <property type="term" value="F:tyrosinase activity"/>
    <property type="evidence" value="ECO:0007669"/>
    <property type="project" value="UniProtKB-EC"/>
</dbReference>
<dbReference type="PANTHER" id="PTHR11474:SF76">
    <property type="entry name" value="SHKT DOMAIN-CONTAINING PROTEIN"/>
    <property type="match status" value="1"/>
</dbReference>
<dbReference type="InterPro" id="IPR008922">
    <property type="entry name" value="Di-copper_centre_dom_sf"/>
</dbReference>
<gene>
    <name evidence="6" type="primary">melC2</name>
    <name evidence="6" type="ORF">K227x_07660</name>
</gene>
<keyword evidence="7" id="KW-1185">Reference proteome</keyword>
<dbReference type="Pfam" id="PF00264">
    <property type="entry name" value="Tyrosinase"/>
    <property type="match status" value="2"/>
</dbReference>
<dbReference type="AlphaFoldDB" id="A0A517N5I0"/>
<feature type="domain" description="Tyrosinase copper-binding" evidence="4">
    <location>
        <begin position="123"/>
        <end position="140"/>
    </location>
</feature>
<evidence type="ECO:0000256" key="2">
    <source>
        <dbReference type="ARBA" id="ARBA00023008"/>
    </source>
</evidence>
<evidence type="ECO:0000259" key="4">
    <source>
        <dbReference type="PROSITE" id="PS00497"/>
    </source>
</evidence>
<keyword evidence="2" id="KW-0186">Copper</keyword>
<sequence>MFVTPPQDGYQIYQLTSVPPAGPATTQITTVTATDSWINFEKEAPWLRGVRVLGVGDGVKEARVERRVRRNIRSLDEAEIETLRRGIDAMKSRPASDPTSWAFQANIHGTFTGSNPLFNQCQHGTDHFFSWHRLYLFHFEQILAEASGDPNLTLPYWDWTEDRALPIAFRQPADATNPLFDDSRFINQGALLPLSIVRDDLNDATAQTSFLGRFGFSSQLEGSPHGAIHVQIGGNMGSVPTAANDPIFWLHHCNIDRLWDHWLNLGGGRSNPTSLGFLDQQFPFAAADGTTVSERVGENLYSRQLGYSYDTTPAPAMPATAESPMMVAAVHPAMTHGHTPDANTDAGDADSTLPQGYQSIASTKQPPGINANAAAGSNLSAPLTLKPHRVEVPMTERARLPFNTVAPAAAEKEQLLIQVVGIEFDHSPAFTYAVYLNLPSDVNDVDRQSLYRLGTLDLFGVPKKVPEGATGTAHTHPLTRTFDATATISRLKNLGLWEDGKVEVVLLPVVSAPPPEKADEYQQSLEASAKKSQVRYREIRILAR</sequence>
<evidence type="ECO:0000256" key="3">
    <source>
        <dbReference type="SAM" id="MobiDB-lite"/>
    </source>
</evidence>
<evidence type="ECO:0000259" key="5">
    <source>
        <dbReference type="PROSITE" id="PS00498"/>
    </source>
</evidence>
<dbReference type="EMBL" id="CP036525">
    <property type="protein sequence ID" value="QDT02390.1"/>
    <property type="molecule type" value="Genomic_DNA"/>
</dbReference>
<protein>
    <submittedName>
        <fullName evidence="6">Tyrosinase</fullName>
        <ecNumber evidence="6">1.14.18.1</ecNumber>
    </submittedName>
</protein>
<dbReference type="PRINTS" id="PR00092">
    <property type="entry name" value="TYROSINASE"/>
</dbReference>
<reference evidence="6 7" key="1">
    <citation type="submission" date="2019-02" db="EMBL/GenBank/DDBJ databases">
        <title>Deep-cultivation of Planctomycetes and their phenomic and genomic characterization uncovers novel biology.</title>
        <authorList>
            <person name="Wiegand S."/>
            <person name="Jogler M."/>
            <person name="Boedeker C."/>
            <person name="Pinto D."/>
            <person name="Vollmers J."/>
            <person name="Rivas-Marin E."/>
            <person name="Kohn T."/>
            <person name="Peeters S.H."/>
            <person name="Heuer A."/>
            <person name="Rast P."/>
            <person name="Oberbeckmann S."/>
            <person name="Bunk B."/>
            <person name="Jeske O."/>
            <person name="Meyerdierks A."/>
            <person name="Storesund J.E."/>
            <person name="Kallscheuer N."/>
            <person name="Luecker S."/>
            <person name="Lage O.M."/>
            <person name="Pohl T."/>
            <person name="Merkel B.J."/>
            <person name="Hornburger P."/>
            <person name="Mueller R.-W."/>
            <person name="Bruemmer F."/>
            <person name="Labrenz M."/>
            <person name="Spormann A.M."/>
            <person name="Op den Camp H."/>
            <person name="Overmann J."/>
            <person name="Amann R."/>
            <person name="Jetten M.S.M."/>
            <person name="Mascher T."/>
            <person name="Medema M.H."/>
            <person name="Devos D.P."/>
            <person name="Kaster A.-K."/>
            <person name="Ovreas L."/>
            <person name="Rohde M."/>
            <person name="Galperin M.Y."/>
            <person name="Jogler C."/>
        </authorList>
    </citation>
    <scope>NUCLEOTIDE SEQUENCE [LARGE SCALE GENOMIC DNA]</scope>
    <source>
        <strain evidence="6 7">K22_7</strain>
    </source>
</reference>
<dbReference type="PROSITE" id="PS00498">
    <property type="entry name" value="TYROSINASE_2"/>
    <property type="match status" value="1"/>
</dbReference>
<feature type="compositionally biased region" description="Low complexity" evidence="3">
    <location>
        <begin position="366"/>
        <end position="375"/>
    </location>
</feature>
<name>A0A517N5I0_9BACT</name>
<dbReference type="KEGG" id="rlc:K227x_07660"/>
<dbReference type="InterPro" id="IPR057190">
    <property type="entry name" value="DUF7868"/>
</dbReference>
<accession>A0A517N5I0</accession>
<dbReference type="InterPro" id="IPR050316">
    <property type="entry name" value="Tyrosinase/Hemocyanin"/>
</dbReference>
<dbReference type="PANTHER" id="PTHR11474">
    <property type="entry name" value="TYROSINASE FAMILY MEMBER"/>
    <property type="match status" value="1"/>
</dbReference>
<dbReference type="EC" id="1.14.18.1" evidence="6"/>
<evidence type="ECO:0000313" key="6">
    <source>
        <dbReference type="EMBL" id="QDT02390.1"/>
    </source>
</evidence>
<dbReference type="Pfam" id="PF25271">
    <property type="entry name" value="DUF7868"/>
    <property type="match status" value="1"/>
</dbReference>
<dbReference type="GO" id="GO:0046872">
    <property type="term" value="F:metal ion binding"/>
    <property type="evidence" value="ECO:0007669"/>
    <property type="project" value="UniProtKB-KW"/>
</dbReference>
<proteinExistence type="predicted"/>
<feature type="domain" description="Tyrosinase copper-binding" evidence="5">
    <location>
        <begin position="245"/>
        <end position="256"/>
    </location>
</feature>
<dbReference type="PROSITE" id="PS00497">
    <property type="entry name" value="TYROSINASE_1"/>
    <property type="match status" value="1"/>
</dbReference>
<keyword evidence="6" id="KW-0560">Oxidoreductase</keyword>
<dbReference type="Gene3D" id="1.10.1280.10">
    <property type="entry name" value="Di-copper center containing domain from catechol oxidase"/>
    <property type="match status" value="2"/>
</dbReference>
<keyword evidence="1" id="KW-0479">Metal-binding</keyword>
<feature type="region of interest" description="Disordered" evidence="3">
    <location>
        <begin position="335"/>
        <end position="375"/>
    </location>
</feature>
<organism evidence="6 7">
    <name type="scientific">Rubripirellula lacrimiformis</name>
    <dbReference type="NCBI Taxonomy" id="1930273"/>
    <lineage>
        <taxon>Bacteria</taxon>
        <taxon>Pseudomonadati</taxon>
        <taxon>Planctomycetota</taxon>
        <taxon>Planctomycetia</taxon>
        <taxon>Pirellulales</taxon>
        <taxon>Pirellulaceae</taxon>
        <taxon>Rubripirellula</taxon>
    </lineage>
</organism>
<dbReference type="InterPro" id="IPR002227">
    <property type="entry name" value="Tyrosinase_Cu-bd"/>
</dbReference>
<dbReference type="Proteomes" id="UP000318538">
    <property type="component" value="Chromosome"/>
</dbReference>